<organism evidence="1 2">
    <name type="scientific">Haloarcula mannanilytica</name>
    <dbReference type="NCBI Taxonomy" id="2509225"/>
    <lineage>
        <taxon>Archaea</taxon>
        <taxon>Methanobacteriati</taxon>
        <taxon>Methanobacteriota</taxon>
        <taxon>Stenosarchaea group</taxon>
        <taxon>Halobacteria</taxon>
        <taxon>Halobacteriales</taxon>
        <taxon>Haloarculaceae</taxon>
        <taxon>Haloarcula</taxon>
    </lineage>
</organism>
<sequence>MYGTPNNVPDWGFSAILRSIQAEVKPFVHHLFRRRISSRREAPLREDSLLTGAKRPFAWSAGPSVPLDSKNVVLVNGANEGSKDEYSESFSGEKGRTLAPLAFGEPLTSFADSHNVIIGS</sequence>
<dbReference type="Proteomes" id="UP000304382">
    <property type="component" value="Unassembled WGS sequence"/>
</dbReference>
<evidence type="ECO:0000313" key="1">
    <source>
        <dbReference type="EMBL" id="GCF13886.1"/>
    </source>
</evidence>
<reference evidence="1 2" key="1">
    <citation type="submission" date="2019-02" db="EMBL/GenBank/DDBJ databases">
        <title>Haloarcula mannanilyticum sp. nov., a mannan degrading haloarchaeon isolated from commercial salt.</title>
        <authorList>
            <person name="Enomoto S."/>
            <person name="Shimane Y."/>
            <person name="Kamekura M."/>
            <person name="Ito T."/>
            <person name="Moriya O."/>
            <person name="Ihara K."/>
            <person name="Takahashi-Ando N."/>
            <person name="Fukushima Y."/>
            <person name="Yoshida Y."/>
            <person name="Usama R."/>
            <person name="Takai K."/>
            <person name="Minegishi H."/>
        </authorList>
    </citation>
    <scope>NUCLEOTIDE SEQUENCE [LARGE SCALE GENOMIC DNA]</scope>
    <source>
        <strain evidence="1 2">MD130-1</strain>
    </source>
</reference>
<name>A0A4C2EHI8_9EURY</name>
<gene>
    <name evidence="1" type="ORF">Harman_18210</name>
</gene>
<proteinExistence type="predicted"/>
<accession>A0A4C2EHI8</accession>
<dbReference type="EMBL" id="BIXZ01000002">
    <property type="protein sequence ID" value="GCF13886.1"/>
    <property type="molecule type" value="Genomic_DNA"/>
</dbReference>
<dbReference type="AlphaFoldDB" id="A0A4C2EHI8"/>
<keyword evidence="2" id="KW-1185">Reference proteome</keyword>
<evidence type="ECO:0000313" key="2">
    <source>
        <dbReference type="Proteomes" id="UP000304382"/>
    </source>
</evidence>
<comment type="caution">
    <text evidence="1">The sequence shown here is derived from an EMBL/GenBank/DDBJ whole genome shotgun (WGS) entry which is preliminary data.</text>
</comment>
<protein>
    <submittedName>
        <fullName evidence="1">Uncharacterized protein</fullName>
    </submittedName>
</protein>